<organism evidence="3 4">
    <name type="scientific">Apiospora saccharicola</name>
    <dbReference type="NCBI Taxonomy" id="335842"/>
    <lineage>
        <taxon>Eukaryota</taxon>
        <taxon>Fungi</taxon>
        <taxon>Dikarya</taxon>
        <taxon>Ascomycota</taxon>
        <taxon>Pezizomycotina</taxon>
        <taxon>Sordariomycetes</taxon>
        <taxon>Xylariomycetidae</taxon>
        <taxon>Amphisphaeriales</taxon>
        <taxon>Apiosporaceae</taxon>
        <taxon>Apiospora</taxon>
    </lineage>
</organism>
<dbReference type="PANTHER" id="PTHR10039:SF5">
    <property type="entry name" value="NACHT DOMAIN-CONTAINING PROTEIN"/>
    <property type="match status" value="1"/>
</dbReference>
<proteinExistence type="predicted"/>
<protein>
    <submittedName>
        <fullName evidence="3">Pfs- NB-ARC and Ankyrin domain protein</fullName>
    </submittedName>
</protein>
<dbReference type="Pfam" id="PF24883">
    <property type="entry name" value="NPHP3_N"/>
    <property type="match status" value="1"/>
</dbReference>
<dbReference type="Gene3D" id="1.25.40.20">
    <property type="entry name" value="Ankyrin repeat-containing domain"/>
    <property type="match status" value="2"/>
</dbReference>
<dbReference type="InterPro" id="IPR002110">
    <property type="entry name" value="Ankyrin_rpt"/>
</dbReference>
<dbReference type="Gene3D" id="3.40.50.300">
    <property type="entry name" value="P-loop containing nucleotide triphosphate hydrolases"/>
    <property type="match status" value="1"/>
</dbReference>
<comment type="caution">
    <text evidence="3">The sequence shown here is derived from an EMBL/GenBank/DDBJ whole genome shotgun (WGS) entry which is preliminary data.</text>
</comment>
<gene>
    <name evidence="3" type="ORF">PG996_007333</name>
</gene>
<evidence type="ECO:0000313" key="4">
    <source>
        <dbReference type="Proteomes" id="UP001446871"/>
    </source>
</evidence>
<evidence type="ECO:0000259" key="2">
    <source>
        <dbReference type="Pfam" id="PF24883"/>
    </source>
</evidence>
<dbReference type="Pfam" id="PF12796">
    <property type="entry name" value="Ank_2"/>
    <property type="match status" value="1"/>
</dbReference>
<dbReference type="Gene3D" id="3.40.50.1820">
    <property type="entry name" value="alpha/beta hydrolase"/>
    <property type="match status" value="1"/>
</dbReference>
<dbReference type="SUPFAM" id="SSF52540">
    <property type="entry name" value="P-loop containing nucleoside triphosphate hydrolases"/>
    <property type="match status" value="1"/>
</dbReference>
<sequence>MLIAHSLGGIVIKEMLRRSSMCRLGQSHLNSVFSSTTGIIFFGTPHGGSDPRGIVQSVAERLIKAVGFTVNQQIVDTLLPSSERLRELRDEFSPLASQQGWAVHSFQEQMGVKLLSGRKVVDDTSSYINAPEIEVTEHIGQNHMEMCRFMGPCDPEYRKVSAAVARLISRKETAMASPNHTREPEVDQGALQKIVDSLVFDQHDARHHNIKSAHAKACKWLLRSKIYGDWVKSKHLEDNHGFFWMKGKPGTGKSTIMKFLFANARRTMKDKILISFFFNARGHALERSTTGLYRSLLLQLLEQKPSLQEVLGFDSLRNRGTSGWSLELLKSLFEQAVQSLAGIPVVCFVDALDECPETEVREMVSSFSHLGQLAVSGGYEFKVCFSSRHYPHITINKKIELVLEEHEGHGDDISLYVASELNIGESKLADEIRQTIQTKSSGIFMWVVLVVQILNKEYDSGNVHKLRRRLKEIPEDLHDLFRDILTGDARNGKELVLCLQWVLFAKGPMKPKELYFAILSGADSEALKDYSVEDLSDSDVDRYILNCSKGLIETTKSKSCTAQFIHESVRDFLLKDDGSRSVLEEETNDSFEGLGHEKLKQCCLAQMEIASPDNDPAMLLNRFPFLQYAVNSVLYHADRAQKLGVSQSEFLTKFHTAASVKLNNACEKYQARKYPSGARLLYIILAEKNLSNLLTIFPATSSNLEMGPERYLCPLYAAMAMGSHDAAKVLLWPRIETLPATHEARRATRDQIVSWERVPFHVAAKQDLPEVASKLLEIMPTSSEFDTRDKVGRTPLSYAAGTYSVGVTRLLLDTGLVDVNNRDNEGRSPLSHAANGMCGGALVHNAETTIKLLLDSGKADIGSCDNKGRNALSWTLDPGSGEYSKKKMELLPTYGKEEAKRIDHDGRPCLSHAMSMGRFWAAEVLLTFGEADVDARDRQGRTPLSLLAGMMTANWNTHGLFNEMEQAAMTLVQHGADINTQDNSGRTPLSWAITVGLVYEDGSICGKWPSPSLRGVYLLLDLGANPAIRDFEGLTPYDRVGGNREQELHDILAPLTFGKNSVC</sequence>
<dbReference type="InterPro" id="IPR036770">
    <property type="entry name" value="Ankyrin_rpt-contain_sf"/>
</dbReference>
<name>A0ABR1VAJ0_9PEZI</name>
<accession>A0ABR1VAJ0</accession>
<evidence type="ECO:0000313" key="3">
    <source>
        <dbReference type="EMBL" id="KAK8068221.1"/>
    </source>
</evidence>
<keyword evidence="1" id="KW-0677">Repeat</keyword>
<dbReference type="InterPro" id="IPR029058">
    <property type="entry name" value="AB_hydrolase_fold"/>
</dbReference>
<dbReference type="EMBL" id="JAQQWM010000004">
    <property type="protein sequence ID" value="KAK8068221.1"/>
    <property type="molecule type" value="Genomic_DNA"/>
</dbReference>
<dbReference type="SUPFAM" id="SSF53474">
    <property type="entry name" value="alpha/beta-Hydrolases"/>
    <property type="match status" value="1"/>
</dbReference>
<reference evidence="3 4" key="1">
    <citation type="submission" date="2023-01" db="EMBL/GenBank/DDBJ databases">
        <title>Analysis of 21 Apiospora genomes using comparative genomics revels a genus with tremendous synthesis potential of carbohydrate active enzymes and secondary metabolites.</title>
        <authorList>
            <person name="Sorensen T."/>
        </authorList>
    </citation>
    <scope>NUCLEOTIDE SEQUENCE [LARGE SCALE GENOMIC DNA]</scope>
    <source>
        <strain evidence="3 4">CBS 83171</strain>
    </source>
</reference>
<dbReference type="PANTHER" id="PTHR10039">
    <property type="entry name" value="AMELOGENIN"/>
    <property type="match status" value="1"/>
</dbReference>
<evidence type="ECO:0000256" key="1">
    <source>
        <dbReference type="ARBA" id="ARBA00022737"/>
    </source>
</evidence>
<keyword evidence="4" id="KW-1185">Reference proteome</keyword>
<dbReference type="InterPro" id="IPR056884">
    <property type="entry name" value="NPHP3-like_N"/>
</dbReference>
<dbReference type="SUPFAM" id="SSF48403">
    <property type="entry name" value="Ankyrin repeat"/>
    <property type="match status" value="2"/>
</dbReference>
<dbReference type="InterPro" id="IPR027417">
    <property type="entry name" value="P-loop_NTPase"/>
</dbReference>
<dbReference type="SMART" id="SM00248">
    <property type="entry name" value="ANK"/>
    <property type="match status" value="6"/>
</dbReference>
<dbReference type="Proteomes" id="UP001446871">
    <property type="component" value="Unassembled WGS sequence"/>
</dbReference>
<feature type="domain" description="Nephrocystin 3-like N-terminal" evidence="2">
    <location>
        <begin position="217"/>
        <end position="388"/>
    </location>
</feature>